<evidence type="ECO:0000256" key="1">
    <source>
        <dbReference type="ARBA" id="ARBA00004123"/>
    </source>
</evidence>
<evidence type="ECO:0000313" key="8">
    <source>
        <dbReference type="Proteomes" id="UP001314170"/>
    </source>
</evidence>
<dbReference type="PANTHER" id="PTHR31541">
    <property type="entry name" value="B3 DOMAIN PLANT PROTEIN-RELATED"/>
    <property type="match status" value="1"/>
</dbReference>
<dbReference type="GO" id="GO:0005634">
    <property type="term" value="C:nucleus"/>
    <property type="evidence" value="ECO:0007669"/>
    <property type="project" value="UniProtKB-SubCell"/>
</dbReference>
<evidence type="ECO:0000256" key="4">
    <source>
        <dbReference type="ARBA" id="ARBA00023163"/>
    </source>
</evidence>
<accession>A0AAV1SF05</accession>
<dbReference type="PANTHER" id="PTHR31541:SF25">
    <property type="entry name" value="GAMMA-GLIADIN B"/>
    <property type="match status" value="1"/>
</dbReference>
<evidence type="ECO:0000256" key="5">
    <source>
        <dbReference type="ARBA" id="ARBA00023242"/>
    </source>
</evidence>
<comment type="caution">
    <text evidence="7">The sequence shown here is derived from an EMBL/GenBank/DDBJ whole genome shotgun (WGS) entry which is preliminary data.</text>
</comment>
<dbReference type="AlphaFoldDB" id="A0AAV1SF05"/>
<keyword evidence="5" id="KW-0539">Nucleus</keyword>
<comment type="subcellular location">
    <subcellularLocation>
        <location evidence="1">Nucleus</location>
    </subcellularLocation>
</comment>
<feature type="region of interest" description="Disordered" evidence="6">
    <location>
        <begin position="391"/>
        <end position="417"/>
    </location>
</feature>
<name>A0AAV1SF05_9ROSI</name>
<keyword evidence="8" id="KW-1185">Reference proteome</keyword>
<keyword evidence="3" id="KW-0238">DNA-binding</keyword>
<evidence type="ECO:0000256" key="3">
    <source>
        <dbReference type="ARBA" id="ARBA00023125"/>
    </source>
</evidence>
<evidence type="ECO:0000256" key="2">
    <source>
        <dbReference type="ARBA" id="ARBA00023015"/>
    </source>
</evidence>
<dbReference type="GO" id="GO:0003677">
    <property type="term" value="F:DNA binding"/>
    <property type="evidence" value="ECO:0007669"/>
    <property type="project" value="UniProtKB-KW"/>
</dbReference>
<dbReference type="Gene3D" id="2.40.330.10">
    <property type="entry name" value="DNA-binding pseudobarrel domain"/>
    <property type="match status" value="1"/>
</dbReference>
<dbReference type="Pfam" id="PF03754">
    <property type="entry name" value="At2g31720-like"/>
    <property type="match status" value="1"/>
</dbReference>
<evidence type="ECO:0000256" key="6">
    <source>
        <dbReference type="SAM" id="MobiDB-lite"/>
    </source>
</evidence>
<evidence type="ECO:0000313" key="7">
    <source>
        <dbReference type="EMBL" id="CAK7349070.1"/>
    </source>
</evidence>
<proteinExistence type="predicted"/>
<sequence>MVEVSNALKASLIAMDRINPSEVEEQKERREEEEEEDVLWVTQKDLKERNVDIEAKVSPWRCLLMVCDVANEKYEQKEREVKEKNNAILEDGKLGKLKREKVLKKPAEFKKEKIVREKLLGSAIKSYEIRYGVDSNFKNNEIEVILNQKNEVKDPMPNPIRDVLTTRKRTSASVEWLSYPTKSYTRNGFKPRIMTEVNDEELNQGLYLRENKIFKLSYAQDKSKGSKSNKKSKQERPTLDLGSLAELPEEVKERIAYMKGKAIELVIEKQLYQTDMKDGNSRLSIPLKQVISKDFLKDNEKSDLRDGKCLEVKILEPSLEMVSNMNMKQWIMAKENGNVSSSYVFITHWNALRKKNHLNLRDRIQVWSFRVEEELYFALVKVSKKKEQETCFNGSNTNASTVSQDGSVTEYNSNNSS</sequence>
<gene>
    <name evidence="7" type="ORF">DCAF_LOCUS21779</name>
</gene>
<keyword evidence="2" id="KW-0805">Transcription regulation</keyword>
<dbReference type="SUPFAM" id="SSF101936">
    <property type="entry name" value="DNA-binding pseudobarrel domain"/>
    <property type="match status" value="1"/>
</dbReference>
<protein>
    <recommendedName>
        <fullName evidence="9">B3 domain-containing protein</fullName>
    </recommendedName>
</protein>
<dbReference type="Proteomes" id="UP001314170">
    <property type="component" value="Unassembled WGS sequence"/>
</dbReference>
<dbReference type="InterPro" id="IPR015300">
    <property type="entry name" value="DNA-bd_pseudobarrel_sf"/>
</dbReference>
<dbReference type="EMBL" id="CAWUPB010001173">
    <property type="protein sequence ID" value="CAK7349070.1"/>
    <property type="molecule type" value="Genomic_DNA"/>
</dbReference>
<evidence type="ECO:0008006" key="9">
    <source>
        <dbReference type="Google" id="ProtNLM"/>
    </source>
</evidence>
<reference evidence="7 8" key="1">
    <citation type="submission" date="2024-01" db="EMBL/GenBank/DDBJ databases">
        <authorList>
            <person name="Waweru B."/>
        </authorList>
    </citation>
    <scope>NUCLEOTIDE SEQUENCE [LARGE SCALE GENOMIC DNA]</scope>
</reference>
<keyword evidence="4" id="KW-0804">Transcription</keyword>
<organism evidence="7 8">
    <name type="scientific">Dovyalis caffra</name>
    <dbReference type="NCBI Taxonomy" id="77055"/>
    <lineage>
        <taxon>Eukaryota</taxon>
        <taxon>Viridiplantae</taxon>
        <taxon>Streptophyta</taxon>
        <taxon>Embryophyta</taxon>
        <taxon>Tracheophyta</taxon>
        <taxon>Spermatophyta</taxon>
        <taxon>Magnoliopsida</taxon>
        <taxon>eudicotyledons</taxon>
        <taxon>Gunneridae</taxon>
        <taxon>Pentapetalae</taxon>
        <taxon>rosids</taxon>
        <taxon>fabids</taxon>
        <taxon>Malpighiales</taxon>
        <taxon>Salicaceae</taxon>
        <taxon>Flacourtieae</taxon>
        <taxon>Dovyalis</taxon>
    </lineage>
</organism>
<dbReference type="InterPro" id="IPR005508">
    <property type="entry name" value="At2g31720-like"/>
</dbReference>